<dbReference type="SUPFAM" id="SSF52540">
    <property type="entry name" value="P-loop containing nucleoside triphosphate hydrolases"/>
    <property type="match status" value="1"/>
</dbReference>
<dbReference type="GO" id="GO:0015188">
    <property type="term" value="F:L-isoleucine transmembrane transporter activity"/>
    <property type="evidence" value="ECO:0007669"/>
    <property type="project" value="TreeGrafter"/>
</dbReference>
<evidence type="ECO:0000256" key="1">
    <source>
        <dbReference type="ARBA" id="ARBA00022448"/>
    </source>
</evidence>
<dbReference type="AlphaFoldDB" id="A0A1B2I1X9"/>
<dbReference type="Gene3D" id="3.40.50.300">
    <property type="entry name" value="P-loop containing nucleotide triphosphate hydrolases"/>
    <property type="match status" value="1"/>
</dbReference>
<dbReference type="GO" id="GO:1903805">
    <property type="term" value="P:L-valine import across plasma membrane"/>
    <property type="evidence" value="ECO:0007669"/>
    <property type="project" value="TreeGrafter"/>
</dbReference>
<dbReference type="GO" id="GO:0016887">
    <property type="term" value="F:ATP hydrolysis activity"/>
    <property type="evidence" value="ECO:0007669"/>
    <property type="project" value="InterPro"/>
</dbReference>
<keyword evidence="2" id="KW-0547">Nucleotide-binding</keyword>
<dbReference type="Proteomes" id="UP000093044">
    <property type="component" value="Chromosome"/>
</dbReference>
<dbReference type="PANTHER" id="PTHR45772">
    <property type="entry name" value="CONSERVED COMPONENT OF ABC TRANSPORTER FOR NATURAL AMINO ACIDS-RELATED"/>
    <property type="match status" value="1"/>
</dbReference>
<evidence type="ECO:0000313" key="6">
    <source>
        <dbReference type="Proteomes" id="UP000093044"/>
    </source>
</evidence>
<dbReference type="InterPro" id="IPR003593">
    <property type="entry name" value="AAA+_ATPase"/>
</dbReference>
<dbReference type="FunFam" id="3.40.50.300:FF:000421">
    <property type="entry name" value="Branched-chain amino acid ABC transporter ATP-binding protein"/>
    <property type="match status" value="1"/>
</dbReference>
<accession>A0A1B2I1X9</accession>
<dbReference type="RefSeq" id="WP_066742432.1">
    <property type="nucleotide sequence ID" value="NZ_CP016757.1"/>
</dbReference>
<dbReference type="GO" id="GO:1903806">
    <property type="term" value="P:L-isoleucine import across plasma membrane"/>
    <property type="evidence" value="ECO:0007669"/>
    <property type="project" value="TreeGrafter"/>
</dbReference>
<dbReference type="OrthoDB" id="9805514at2"/>
<protein>
    <recommendedName>
        <fullName evidence="4">ABC transporter domain-containing protein</fullName>
    </recommendedName>
</protein>
<dbReference type="STRING" id="1197717.BED41_01990"/>
<dbReference type="InterPro" id="IPR032823">
    <property type="entry name" value="BCA_ABC_TP_C"/>
</dbReference>
<keyword evidence="1" id="KW-0813">Transport</keyword>
<dbReference type="InterPro" id="IPR003439">
    <property type="entry name" value="ABC_transporter-like_ATP-bd"/>
</dbReference>
<dbReference type="GO" id="GO:0015192">
    <property type="term" value="F:L-phenylalanine transmembrane transporter activity"/>
    <property type="evidence" value="ECO:0007669"/>
    <property type="project" value="TreeGrafter"/>
</dbReference>
<keyword evidence="3" id="KW-0067">ATP-binding</keyword>
<evidence type="ECO:0000256" key="2">
    <source>
        <dbReference type="ARBA" id="ARBA00022741"/>
    </source>
</evidence>
<dbReference type="KEGG" id="cpor:BED41_01990"/>
<dbReference type="GO" id="GO:0005304">
    <property type="term" value="F:L-valine transmembrane transporter activity"/>
    <property type="evidence" value="ECO:0007669"/>
    <property type="project" value="TreeGrafter"/>
</dbReference>
<dbReference type="Pfam" id="PF12399">
    <property type="entry name" value="BCA_ABC_TP_C"/>
    <property type="match status" value="1"/>
</dbReference>
<name>A0A1B2I1X9_9BACT</name>
<dbReference type="GO" id="GO:0005886">
    <property type="term" value="C:plasma membrane"/>
    <property type="evidence" value="ECO:0007669"/>
    <property type="project" value="TreeGrafter"/>
</dbReference>
<gene>
    <name evidence="5" type="ORF">BED41_01990</name>
</gene>
<dbReference type="InterPro" id="IPR051120">
    <property type="entry name" value="ABC_AA/LPS_Transport"/>
</dbReference>
<dbReference type="PANTHER" id="PTHR45772:SF7">
    <property type="entry name" value="AMINO ACID ABC TRANSPORTER ATP-BINDING PROTEIN"/>
    <property type="match status" value="1"/>
</dbReference>
<evidence type="ECO:0000259" key="4">
    <source>
        <dbReference type="PROSITE" id="PS50893"/>
    </source>
</evidence>
<evidence type="ECO:0000313" key="5">
    <source>
        <dbReference type="EMBL" id="ANZ43970.1"/>
    </source>
</evidence>
<dbReference type="GO" id="GO:0015808">
    <property type="term" value="P:L-alanine transport"/>
    <property type="evidence" value="ECO:0007669"/>
    <property type="project" value="TreeGrafter"/>
</dbReference>
<keyword evidence="6" id="KW-1185">Reference proteome</keyword>
<proteinExistence type="predicted"/>
<dbReference type="EMBL" id="CP016757">
    <property type="protein sequence ID" value="ANZ43970.1"/>
    <property type="molecule type" value="Genomic_DNA"/>
</dbReference>
<dbReference type="CDD" id="cd03219">
    <property type="entry name" value="ABC_Mj1267_LivG_branched"/>
    <property type="match status" value="1"/>
</dbReference>
<dbReference type="InterPro" id="IPR027417">
    <property type="entry name" value="P-loop_NTPase"/>
</dbReference>
<dbReference type="SMART" id="SM00382">
    <property type="entry name" value="AAA"/>
    <property type="match status" value="1"/>
</dbReference>
<feature type="domain" description="ABC transporter" evidence="4">
    <location>
        <begin position="5"/>
        <end position="253"/>
    </location>
</feature>
<reference evidence="5" key="1">
    <citation type="submission" date="2016-08" db="EMBL/GenBank/DDBJ databases">
        <title>Complete genome of Cloacibacillus porcorum.</title>
        <authorList>
            <person name="Looft T."/>
            <person name="Bayles D.O."/>
            <person name="Alt D.P."/>
        </authorList>
    </citation>
    <scope>NUCLEOTIDE SEQUENCE [LARGE SCALE GENOMIC DNA]</scope>
    <source>
        <strain evidence="5">CL-84</strain>
    </source>
</reference>
<dbReference type="GO" id="GO:0005524">
    <property type="term" value="F:ATP binding"/>
    <property type="evidence" value="ECO:0007669"/>
    <property type="project" value="UniProtKB-KW"/>
</dbReference>
<sequence>MEALLEARALSIHFGGLKAVEKVDLDVREGEIMSLIGPNGAGKTTFFNLVSGFLKPTSGTVSFDGHDITGKEPYETAKLGLVRTFQKTNIFADVTVADSIKIGFSQHRHANIIDILWNGPVSKKENIETQKQADEILEFCGLYDWKNFLVKNIPYGKQRMLAVALALATSPKLLLLDEPATGLNPAETKELIDIILKIRNERKITVFLIEHNMNLVVSISDRLAVLCYGEKLTEGVPSEVAKDPRVIEAYLGRGFRQNVS</sequence>
<dbReference type="GeneID" id="83056619"/>
<dbReference type="PROSITE" id="PS50893">
    <property type="entry name" value="ABC_TRANSPORTER_2"/>
    <property type="match status" value="1"/>
</dbReference>
<evidence type="ECO:0000256" key="3">
    <source>
        <dbReference type="ARBA" id="ARBA00022840"/>
    </source>
</evidence>
<dbReference type="Pfam" id="PF00005">
    <property type="entry name" value="ABC_tran"/>
    <property type="match status" value="1"/>
</dbReference>
<organism evidence="5 6">
    <name type="scientific">Cloacibacillus porcorum</name>
    <dbReference type="NCBI Taxonomy" id="1197717"/>
    <lineage>
        <taxon>Bacteria</taxon>
        <taxon>Thermotogati</taxon>
        <taxon>Synergistota</taxon>
        <taxon>Synergistia</taxon>
        <taxon>Synergistales</taxon>
        <taxon>Synergistaceae</taxon>
        <taxon>Cloacibacillus</taxon>
    </lineage>
</organism>
<dbReference type="GO" id="GO:0042941">
    <property type="term" value="P:D-alanine transmembrane transport"/>
    <property type="evidence" value="ECO:0007669"/>
    <property type="project" value="TreeGrafter"/>
</dbReference>